<protein>
    <submittedName>
        <fullName evidence="3">Arsenate reductase ArsC</fullName>
        <ecNumber evidence="3">1.20.4.4</ecNumber>
    </submittedName>
</protein>
<gene>
    <name evidence="3" type="ORF">Q8X39_06465</name>
</gene>
<dbReference type="Proteomes" id="UP001235760">
    <property type="component" value="Unassembled WGS sequence"/>
</dbReference>
<comment type="caution">
    <text evidence="3">The sequence shown here is derived from an EMBL/GenBank/DDBJ whole genome shotgun (WGS) entry which is preliminary data.</text>
</comment>
<dbReference type="SUPFAM" id="SSF52788">
    <property type="entry name" value="Phosphotyrosine protein phosphatases I"/>
    <property type="match status" value="1"/>
</dbReference>
<dbReference type="PANTHER" id="PTHR43428">
    <property type="entry name" value="ARSENATE REDUCTASE"/>
    <property type="match status" value="1"/>
</dbReference>
<feature type="domain" description="Phosphotyrosine protein phosphatase I" evidence="2">
    <location>
        <begin position="6"/>
        <end position="144"/>
    </location>
</feature>
<dbReference type="InterPro" id="IPR036196">
    <property type="entry name" value="Ptyr_pPase_sf"/>
</dbReference>
<dbReference type="CDD" id="cd16345">
    <property type="entry name" value="LMWP_ArsC"/>
    <property type="match status" value="1"/>
</dbReference>
<dbReference type="EC" id="1.20.4.4" evidence="3"/>
<dbReference type="Gene3D" id="3.40.50.2300">
    <property type="match status" value="1"/>
</dbReference>
<dbReference type="SMART" id="SM00226">
    <property type="entry name" value="LMWPc"/>
    <property type="match status" value="1"/>
</dbReference>
<dbReference type="Pfam" id="PF01451">
    <property type="entry name" value="LMWPc"/>
    <property type="match status" value="1"/>
</dbReference>
<dbReference type="GO" id="GO:0030612">
    <property type="term" value="F:arsenate reductase (thioredoxin) activity"/>
    <property type="evidence" value="ECO:0007669"/>
    <property type="project" value="UniProtKB-EC"/>
</dbReference>
<keyword evidence="4" id="KW-1185">Reference proteome</keyword>
<name>A0ABT9G1A9_LEPDI</name>
<reference evidence="3 4" key="1">
    <citation type="submission" date="2023-08" db="EMBL/GenBank/DDBJ databases">
        <authorList>
            <person name="Roldan D.M."/>
            <person name="Menes R.J."/>
        </authorList>
    </citation>
    <scope>NUCLEOTIDE SEQUENCE [LARGE SCALE GENOMIC DNA]</scope>
    <source>
        <strain evidence="3 4">CCM 2812</strain>
    </source>
</reference>
<dbReference type="InterPro" id="IPR023485">
    <property type="entry name" value="Ptyr_pPase"/>
</dbReference>
<keyword evidence="3" id="KW-0560">Oxidoreductase</keyword>
<organism evidence="3 4">
    <name type="scientific">Leptothrix discophora</name>
    <dbReference type="NCBI Taxonomy" id="89"/>
    <lineage>
        <taxon>Bacteria</taxon>
        <taxon>Pseudomonadati</taxon>
        <taxon>Pseudomonadota</taxon>
        <taxon>Betaproteobacteria</taxon>
        <taxon>Burkholderiales</taxon>
        <taxon>Sphaerotilaceae</taxon>
        <taxon>Leptothrix</taxon>
    </lineage>
</organism>
<evidence type="ECO:0000259" key="2">
    <source>
        <dbReference type="SMART" id="SM00226"/>
    </source>
</evidence>
<sequence length="164" mass="18008">MSDPVHHVLFLCTHNSARSILAESLLNGLGHGRFKGWSAGSQPSGQVHPLALRTLQGMHLPTEGLHSKSWDEFARTGAPAFDFIVTVCDDAAGEECPVWPGHPVRAHWGVADPSRVEGDDAHRARAFYDTALLLKRRIELMLALPLAALDADHRQREMHAIGTR</sequence>
<evidence type="ECO:0000256" key="1">
    <source>
        <dbReference type="ARBA" id="ARBA00022849"/>
    </source>
</evidence>
<keyword evidence="1" id="KW-0059">Arsenical resistance</keyword>
<dbReference type="EMBL" id="JAUZEE010000003">
    <property type="protein sequence ID" value="MDP4300274.1"/>
    <property type="molecule type" value="Genomic_DNA"/>
</dbReference>
<dbReference type="RefSeq" id="WP_305748836.1">
    <property type="nucleotide sequence ID" value="NZ_JAUZEE010000003.1"/>
</dbReference>
<accession>A0ABT9G1A9</accession>
<proteinExistence type="predicted"/>
<evidence type="ECO:0000313" key="4">
    <source>
        <dbReference type="Proteomes" id="UP001235760"/>
    </source>
</evidence>
<evidence type="ECO:0000313" key="3">
    <source>
        <dbReference type="EMBL" id="MDP4300274.1"/>
    </source>
</evidence>
<dbReference type="PANTHER" id="PTHR43428:SF1">
    <property type="entry name" value="ARSENATE REDUCTASE"/>
    <property type="match status" value="1"/>
</dbReference>